<gene>
    <name evidence="1" type="ORF">GPUH_LOCUS3943</name>
</gene>
<organism evidence="3">
    <name type="scientific">Gongylonema pulchrum</name>
    <dbReference type="NCBI Taxonomy" id="637853"/>
    <lineage>
        <taxon>Eukaryota</taxon>
        <taxon>Metazoa</taxon>
        <taxon>Ecdysozoa</taxon>
        <taxon>Nematoda</taxon>
        <taxon>Chromadorea</taxon>
        <taxon>Rhabditida</taxon>
        <taxon>Spirurina</taxon>
        <taxon>Spiruromorpha</taxon>
        <taxon>Spiruroidea</taxon>
        <taxon>Gongylonematidae</taxon>
        <taxon>Gongylonema</taxon>
    </lineage>
</organism>
<accession>A0A183D5F1</accession>
<proteinExistence type="predicted"/>
<keyword evidence="2" id="KW-1185">Reference proteome</keyword>
<name>A0A183D5F1_9BILA</name>
<dbReference type="Proteomes" id="UP000271098">
    <property type="component" value="Unassembled WGS sequence"/>
</dbReference>
<protein>
    <submittedName>
        <fullName evidence="3">PID domain-containing protein</fullName>
    </submittedName>
</protein>
<dbReference type="AlphaFoldDB" id="A0A183D5F1"/>
<sequence>MIQFGMQALDVVHDLNTDNDQKGRVAVECIFRPTREIYGQRANDMSDQLIIWSNYGSLF</sequence>
<dbReference type="EMBL" id="UYRT01007088">
    <property type="protein sequence ID" value="VDK41596.1"/>
    <property type="molecule type" value="Genomic_DNA"/>
</dbReference>
<evidence type="ECO:0000313" key="3">
    <source>
        <dbReference type="WBParaSite" id="GPUH_0000394901-mRNA-1"/>
    </source>
</evidence>
<dbReference type="WBParaSite" id="GPUH_0000394901-mRNA-1">
    <property type="protein sequence ID" value="GPUH_0000394901-mRNA-1"/>
    <property type="gene ID" value="GPUH_0000394901"/>
</dbReference>
<dbReference type="OrthoDB" id="5827570at2759"/>
<evidence type="ECO:0000313" key="1">
    <source>
        <dbReference type="EMBL" id="VDK41596.1"/>
    </source>
</evidence>
<evidence type="ECO:0000313" key="2">
    <source>
        <dbReference type="Proteomes" id="UP000271098"/>
    </source>
</evidence>
<reference evidence="3" key="1">
    <citation type="submission" date="2016-06" db="UniProtKB">
        <authorList>
            <consortium name="WormBaseParasite"/>
        </authorList>
    </citation>
    <scope>IDENTIFICATION</scope>
</reference>
<reference evidence="1 2" key="2">
    <citation type="submission" date="2018-11" db="EMBL/GenBank/DDBJ databases">
        <authorList>
            <consortium name="Pathogen Informatics"/>
        </authorList>
    </citation>
    <scope>NUCLEOTIDE SEQUENCE [LARGE SCALE GENOMIC DNA]</scope>
</reference>